<organism evidence="2 3">
    <name type="scientific">Dentiscutata erythropus</name>
    <dbReference type="NCBI Taxonomy" id="1348616"/>
    <lineage>
        <taxon>Eukaryota</taxon>
        <taxon>Fungi</taxon>
        <taxon>Fungi incertae sedis</taxon>
        <taxon>Mucoromycota</taxon>
        <taxon>Glomeromycotina</taxon>
        <taxon>Glomeromycetes</taxon>
        <taxon>Diversisporales</taxon>
        <taxon>Gigasporaceae</taxon>
        <taxon>Dentiscutata</taxon>
    </lineage>
</organism>
<dbReference type="Proteomes" id="UP000789405">
    <property type="component" value="Unassembled WGS sequence"/>
</dbReference>
<evidence type="ECO:0000313" key="3">
    <source>
        <dbReference type="Proteomes" id="UP000789405"/>
    </source>
</evidence>
<accession>A0A9N9NHD3</accession>
<proteinExistence type="predicted"/>
<dbReference type="AlphaFoldDB" id="A0A9N9NHD3"/>
<dbReference type="EMBL" id="CAJVPY010012179">
    <property type="protein sequence ID" value="CAG8732422.1"/>
    <property type="molecule type" value="Genomic_DNA"/>
</dbReference>
<sequence>GKSNLQVRGKLQGLVRKYSDESKEKTGKGTSKWPYYSLMNKIFGNRENVHPETLHCSNNIGNEKIQHGKKPKLNENNSAYNESVATISESKKLSAKSRRQWNEAHSKIEHDKLKAEKDYREGDLKLRNLEKSKKDDKAFDEKNKKKYNADIEMDLIKKNVSGEQLSKKLGVGD</sequence>
<protein>
    <submittedName>
        <fullName evidence="2">7174_t:CDS:1</fullName>
    </submittedName>
</protein>
<name>A0A9N9NHD3_9GLOM</name>
<evidence type="ECO:0000256" key="1">
    <source>
        <dbReference type="SAM" id="MobiDB-lite"/>
    </source>
</evidence>
<evidence type="ECO:0000313" key="2">
    <source>
        <dbReference type="EMBL" id="CAG8732422.1"/>
    </source>
</evidence>
<comment type="caution">
    <text evidence="2">The sequence shown here is derived from an EMBL/GenBank/DDBJ whole genome shotgun (WGS) entry which is preliminary data.</text>
</comment>
<feature type="compositionally biased region" description="Basic and acidic residues" evidence="1">
    <location>
        <begin position="100"/>
        <end position="119"/>
    </location>
</feature>
<keyword evidence="3" id="KW-1185">Reference proteome</keyword>
<dbReference type="OrthoDB" id="2447127at2759"/>
<gene>
    <name evidence="2" type="ORF">DERYTH_LOCUS15245</name>
</gene>
<feature type="region of interest" description="Disordered" evidence="1">
    <location>
        <begin position="97"/>
        <end position="119"/>
    </location>
</feature>
<reference evidence="2" key="1">
    <citation type="submission" date="2021-06" db="EMBL/GenBank/DDBJ databases">
        <authorList>
            <person name="Kallberg Y."/>
            <person name="Tangrot J."/>
            <person name="Rosling A."/>
        </authorList>
    </citation>
    <scope>NUCLEOTIDE SEQUENCE</scope>
    <source>
        <strain evidence="2">MA453B</strain>
    </source>
</reference>
<feature type="non-terminal residue" evidence="2">
    <location>
        <position position="173"/>
    </location>
</feature>